<name>A0A2T2YD62_9BACT</name>
<sequence>MKSLTLFLAIVTFYGSTCLAQQKEPALVQFKLKNASLLPKRITIISYQPGDPGNGTESVTVAPKSEKEVKFKEGTKIYLANSKQVDAVMSGKRIDSDKPFLIVQKNNGGKTIPF</sequence>
<proteinExistence type="predicted"/>
<keyword evidence="2" id="KW-1185">Reference proteome</keyword>
<dbReference type="AlphaFoldDB" id="A0A2T2YD62"/>
<organism evidence="1 2">
    <name type="scientific">Adhaeribacter arboris</name>
    <dbReference type="NCBI Taxonomy" id="2072846"/>
    <lineage>
        <taxon>Bacteria</taxon>
        <taxon>Pseudomonadati</taxon>
        <taxon>Bacteroidota</taxon>
        <taxon>Cytophagia</taxon>
        <taxon>Cytophagales</taxon>
        <taxon>Hymenobacteraceae</taxon>
        <taxon>Adhaeribacter</taxon>
    </lineage>
</organism>
<dbReference type="RefSeq" id="WP_106928109.1">
    <property type="nucleotide sequence ID" value="NZ_PYFT01000001.1"/>
</dbReference>
<evidence type="ECO:0000313" key="1">
    <source>
        <dbReference type="EMBL" id="PSR53460.1"/>
    </source>
</evidence>
<protein>
    <submittedName>
        <fullName evidence="1">Uncharacterized protein</fullName>
    </submittedName>
</protein>
<dbReference type="EMBL" id="PYFT01000001">
    <property type="protein sequence ID" value="PSR53460.1"/>
    <property type="molecule type" value="Genomic_DNA"/>
</dbReference>
<dbReference type="Proteomes" id="UP000240357">
    <property type="component" value="Unassembled WGS sequence"/>
</dbReference>
<accession>A0A2T2YD62</accession>
<evidence type="ECO:0000313" key="2">
    <source>
        <dbReference type="Proteomes" id="UP000240357"/>
    </source>
</evidence>
<dbReference type="OrthoDB" id="949206at2"/>
<gene>
    <name evidence="1" type="ORF">AHMF7605_07935</name>
</gene>
<comment type="caution">
    <text evidence="1">The sequence shown here is derived from an EMBL/GenBank/DDBJ whole genome shotgun (WGS) entry which is preliminary data.</text>
</comment>
<reference evidence="1 2" key="1">
    <citation type="submission" date="2018-03" db="EMBL/GenBank/DDBJ databases">
        <title>Adhaeribacter sp. HMF7605 Genome sequencing and assembly.</title>
        <authorList>
            <person name="Kang H."/>
            <person name="Kang J."/>
            <person name="Cha I."/>
            <person name="Kim H."/>
            <person name="Joh K."/>
        </authorList>
    </citation>
    <scope>NUCLEOTIDE SEQUENCE [LARGE SCALE GENOMIC DNA]</scope>
    <source>
        <strain evidence="1 2">HMF7605</strain>
    </source>
</reference>